<name>A0ABS2JUT4_9GAMM</name>
<dbReference type="Gene3D" id="1.10.10.10">
    <property type="entry name" value="Winged helix-like DNA-binding domain superfamily/Winged helix DNA-binding domain"/>
    <property type="match status" value="1"/>
</dbReference>
<dbReference type="InterPro" id="IPR005119">
    <property type="entry name" value="LysR_subst-bd"/>
</dbReference>
<evidence type="ECO:0000313" key="7">
    <source>
        <dbReference type="Proteomes" id="UP001430065"/>
    </source>
</evidence>
<comment type="caution">
    <text evidence="6">The sequence shown here is derived from an EMBL/GenBank/DDBJ whole genome shotgun (WGS) entry which is preliminary data.</text>
</comment>
<organism evidence="6 7">
    <name type="scientific">Dyella kyungheensis</name>
    <dbReference type="NCBI Taxonomy" id="1242174"/>
    <lineage>
        <taxon>Bacteria</taxon>
        <taxon>Pseudomonadati</taxon>
        <taxon>Pseudomonadota</taxon>
        <taxon>Gammaproteobacteria</taxon>
        <taxon>Lysobacterales</taxon>
        <taxon>Rhodanobacteraceae</taxon>
        <taxon>Dyella</taxon>
    </lineage>
</organism>
<keyword evidence="4" id="KW-0804">Transcription</keyword>
<dbReference type="PRINTS" id="PR00039">
    <property type="entry name" value="HTHLYSR"/>
</dbReference>
<dbReference type="InterPro" id="IPR036390">
    <property type="entry name" value="WH_DNA-bd_sf"/>
</dbReference>
<dbReference type="SUPFAM" id="SSF46785">
    <property type="entry name" value="Winged helix' DNA-binding domain"/>
    <property type="match status" value="1"/>
</dbReference>
<evidence type="ECO:0000256" key="3">
    <source>
        <dbReference type="ARBA" id="ARBA00023125"/>
    </source>
</evidence>
<dbReference type="InterPro" id="IPR036388">
    <property type="entry name" value="WH-like_DNA-bd_sf"/>
</dbReference>
<dbReference type="Pfam" id="PF03466">
    <property type="entry name" value="LysR_substrate"/>
    <property type="match status" value="1"/>
</dbReference>
<dbReference type="Gene3D" id="3.40.190.290">
    <property type="match status" value="1"/>
</dbReference>
<evidence type="ECO:0000256" key="1">
    <source>
        <dbReference type="ARBA" id="ARBA00009437"/>
    </source>
</evidence>
<dbReference type="Pfam" id="PF00126">
    <property type="entry name" value="HTH_1"/>
    <property type="match status" value="1"/>
</dbReference>
<sequence>MLTSVDIEFFAVIAESSSLAAAARRLDVTPPAVSQRLRQLESRMGVRLVDRSSKQLNLTPEGELLAARGAGVLSDIEVISAALSKSRNSVSGPLRVAAPFGFGRAHVAPAMAAMKQRFPDVELVLNLFDNPLGSVRSDSWDVLVHLGAPPDSTFRLRRLAPNRRVLCAAPDYLERHGEPLHPDDLRRHVCGVIREDEKDVSLWRFTLAQSESPTVRIRPAFASNDGDVVTAWVLAGLGIVERSEWAVADDLRAGRLIEVLPDWRLADADVVALLGPREGRAVRVDHFVDTLREALTPTPWRS</sequence>
<dbReference type="PROSITE" id="PS50931">
    <property type="entry name" value="HTH_LYSR"/>
    <property type="match status" value="1"/>
</dbReference>
<dbReference type="Proteomes" id="UP001430065">
    <property type="component" value="Unassembled WGS sequence"/>
</dbReference>
<keyword evidence="3" id="KW-0238">DNA-binding</keyword>
<dbReference type="PANTHER" id="PTHR30537">
    <property type="entry name" value="HTH-TYPE TRANSCRIPTIONAL REGULATOR"/>
    <property type="match status" value="1"/>
</dbReference>
<reference evidence="6 7" key="1">
    <citation type="submission" date="2020-10" db="EMBL/GenBank/DDBJ databases">
        <title>Phylogeny of dyella-like bacteria.</title>
        <authorList>
            <person name="Fu J."/>
        </authorList>
    </citation>
    <scope>NUCLEOTIDE SEQUENCE [LARGE SCALE GENOMIC DNA]</scope>
    <source>
        <strain evidence="6 7">THG-B117</strain>
    </source>
</reference>
<dbReference type="InterPro" id="IPR058163">
    <property type="entry name" value="LysR-type_TF_proteobact-type"/>
</dbReference>
<keyword evidence="2" id="KW-0805">Transcription regulation</keyword>
<dbReference type="RefSeq" id="WP_204637195.1">
    <property type="nucleotide sequence ID" value="NZ_JADIKC010000007.1"/>
</dbReference>
<evidence type="ECO:0000313" key="6">
    <source>
        <dbReference type="EMBL" id="MBM7122766.1"/>
    </source>
</evidence>
<dbReference type="InterPro" id="IPR000847">
    <property type="entry name" value="LysR_HTH_N"/>
</dbReference>
<gene>
    <name evidence="6" type="ORF">ISP20_16485</name>
</gene>
<protein>
    <submittedName>
        <fullName evidence="6">LysR family transcriptional regulator</fullName>
    </submittedName>
</protein>
<dbReference type="PANTHER" id="PTHR30537:SF5">
    <property type="entry name" value="HTH-TYPE TRANSCRIPTIONAL ACTIVATOR TTDR-RELATED"/>
    <property type="match status" value="1"/>
</dbReference>
<keyword evidence="7" id="KW-1185">Reference proteome</keyword>
<feature type="domain" description="HTH lysR-type" evidence="5">
    <location>
        <begin position="1"/>
        <end position="59"/>
    </location>
</feature>
<accession>A0ABS2JUT4</accession>
<evidence type="ECO:0000256" key="4">
    <source>
        <dbReference type="ARBA" id="ARBA00023163"/>
    </source>
</evidence>
<comment type="similarity">
    <text evidence="1">Belongs to the LysR transcriptional regulatory family.</text>
</comment>
<proteinExistence type="inferred from homology"/>
<dbReference type="SUPFAM" id="SSF53850">
    <property type="entry name" value="Periplasmic binding protein-like II"/>
    <property type="match status" value="1"/>
</dbReference>
<evidence type="ECO:0000259" key="5">
    <source>
        <dbReference type="PROSITE" id="PS50931"/>
    </source>
</evidence>
<dbReference type="EMBL" id="JADIKC010000007">
    <property type="protein sequence ID" value="MBM7122766.1"/>
    <property type="molecule type" value="Genomic_DNA"/>
</dbReference>
<evidence type="ECO:0000256" key="2">
    <source>
        <dbReference type="ARBA" id="ARBA00023015"/>
    </source>
</evidence>